<protein>
    <recommendedName>
        <fullName evidence="3">ESX-1 secretion-associated protein</fullName>
    </recommendedName>
</protein>
<evidence type="ECO:0008006" key="3">
    <source>
        <dbReference type="Google" id="ProtNLM"/>
    </source>
</evidence>
<organism evidence="1 2">
    <name type="scientific">Nocardia tengchongensis</name>
    <dbReference type="NCBI Taxonomy" id="2055889"/>
    <lineage>
        <taxon>Bacteria</taxon>
        <taxon>Bacillati</taxon>
        <taxon>Actinomycetota</taxon>
        <taxon>Actinomycetes</taxon>
        <taxon>Mycobacteriales</taxon>
        <taxon>Nocardiaceae</taxon>
        <taxon>Nocardia</taxon>
    </lineage>
</organism>
<accession>A0ABX8CKS9</accession>
<reference evidence="1 2" key="1">
    <citation type="submission" date="2021-04" db="EMBL/GenBank/DDBJ databases">
        <title>Nocardia tengchongensis.</title>
        <authorList>
            <person name="Zhuang k."/>
            <person name="Ran Y."/>
            <person name="Li W."/>
        </authorList>
    </citation>
    <scope>NUCLEOTIDE SEQUENCE [LARGE SCALE GENOMIC DNA]</scope>
    <source>
        <strain evidence="1 2">CFH S0057</strain>
    </source>
</reference>
<dbReference type="Proteomes" id="UP000683310">
    <property type="component" value="Chromosome"/>
</dbReference>
<evidence type="ECO:0000313" key="1">
    <source>
        <dbReference type="EMBL" id="QVI20556.1"/>
    </source>
</evidence>
<evidence type="ECO:0000313" key="2">
    <source>
        <dbReference type="Proteomes" id="UP000683310"/>
    </source>
</evidence>
<sequence length="102" mass="10579">MADMLRADITALRIMAAGIRGEAAAISGIDPVDLIAKVGLAMPNSAIGAAAVTIGEPLLASLRRMAEHLHSFVDTSERCATTYEATQLALAAELDGYLHTAS</sequence>
<dbReference type="EMBL" id="CP074371">
    <property type="protein sequence ID" value="QVI20556.1"/>
    <property type="molecule type" value="Genomic_DNA"/>
</dbReference>
<proteinExistence type="predicted"/>
<keyword evidence="2" id="KW-1185">Reference proteome</keyword>
<name>A0ABX8CKS9_9NOCA</name>
<gene>
    <name evidence="1" type="ORF">KHQ06_31130</name>
</gene>